<evidence type="ECO:0000313" key="2">
    <source>
        <dbReference type="EMBL" id="MBD2846517.1"/>
    </source>
</evidence>
<feature type="signal peptide" evidence="1">
    <location>
        <begin position="1"/>
        <end position="25"/>
    </location>
</feature>
<organism evidence="2 3">
    <name type="scientific">Paenibacillus sabuli</name>
    <dbReference type="NCBI Taxonomy" id="2772509"/>
    <lineage>
        <taxon>Bacteria</taxon>
        <taxon>Bacillati</taxon>
        <taxon>Bacillota</taxon>
        <taxon>Bacilli</taxon>
        <taxon>Bacillales</taxon>
        <taxon>Paenibacillaceae</taxon>
        <taxon>Paenibacillus</taxon>
    </lineage>
</organism>
<dbReference type="PANTHER" id="PTHR43649">
    <property type="entry name" value="ARABINOSE-BINDING PROTEIN-RELATED"/>
    <property type="match status" value="1"/>
</dbReference>
<dbReference type="RefSeq" id="WP_190919023.1">
    <property type="nucleotide sequence ID" value="NZ_JACXIZ010000025.1"/>
</dbReference>
<dbReference type="SUPFAM" id="SSF53850">
    <property type="entry name" value="Periplasmic binding protein-like II"/>
    <property type="match status" value="1"/>
</dbReference>
<keyword evidence="3" id="KW-1185">Reference proteome</keyword>
<dbReference type="PROSITE" id="PS51257">
    <property type="entry name" value="PROKAR_LIPOPROTEIN"/>
    <property type="match status" value="1"/>
</dbReference>
<sequence>MNTRVKGWLPGAMVLILSACSGGGASDQPPAGKAGETEKEERVSVHFFLSSSLPYGTPTMENNKALAFLREQTGADLNFEIYEQIYEDKIRVKIASGEIPDVFEWGKVDDFLIPLIQAEAIVPFEPYIEGYANLEAQQQLYTTKYQGQIYPIPDVRNPIASQDIPLIRQDWLDRLGLDAPTTTEELYEVAKAFTDDDPDGNGTDDTYGIQIAGNNLDGTWSLKMAFGVDNQWMEEDGKVIPYFESAGYRDYLAYMQRLFREGAIDPDFAVTDHILAQNKVVVEGRAGIFMHYATRVYEFEDGLQKSNPDARLVGFEAVSGPDGDRGIRARVNEGGAYLSKDAAENPRKLEAIMKWLDFGASQAGKVFRDSGLVDVHHKAGQDGNVELNQSVFERDSPWAFLNTAPIQDTSEVYIDRSKSEESQNIVREAHAMNEPYLVYDETKTLFSEALTSVATESDQYILDREIQAIMGQIAIEKWDDVVQEWYARFNGEQIVQEIAESM</sequence>
<reference evidence="2" key="1">
    <citation type="submission" date="2020-09" db="EMBL/GenBank/DDBJ databases">
        <title>A novel bacterium of genus Paenibacillus, isolated from South China Sea.</title>
        <authorList>
            <person name="Huang H."/>
            <person name="Mo K."/>
            <person name="Hu Y."/>
        </authorList>
    </citation>
    <scope>NUCLEOTIDE SEQUENCE</scope>
    <source>
        <strain evidence="2">IB182496</strain>
    </source>
</reference>
<name>A0A927BUE9_9BACL</name>
<gene>
    <name evidence="2" type="ORF">IDH44_15055</name>
</gene>
<dbReference type="PANTHER" id="PTHR43649:SF12">
    <property type="entry name" value="DIACETYLCHITOBIOSE BINDING PROTEIN DASA"/>
    <property type="match status" value="1"/>
</dbReference>
<evidence type="ECO:0000256" key="1">
    <source>
        <dbReference type="SAM" id="SignalP"/>
    </source>
</evidence>
<dbReference type="EMBL" id="JACXIZ010000025">
    <property type="protein sequence ID" value="MBD2846517.1"/>
    <property type="molecule type" value="Genomic_DNA"/>
</dbReference>
<comment type="caution">
    <text evidence="2">The sequence shown here is derived from an EMBL/GenBank/DDBJ whole genome shotgun (WGS) entry which is preliminary data.</text>
</comment>
<feature type="chain" id="PRO_5036817725" evidence="1">
    <location>
        <begin position="26"/>
        <end position="502"/>
    </location>
</feature>
<dbReference type="InterPro" id="IPR050490">
    <property type="entry name" value="Bact_solute-bd_prot1"/>
</dbReference>
<proteinExistence type="predicted"/>
<dbReference type="Proteomes" id="UP000621560">
    <property type="component" value="Unassembled WGS sequence"/>
</dbReference>
<dbReference type="Gene3D" id="3.40.190.10">
    <property type="entry name" value="Periplasmic binding protein-like II"/>
    <property type="match status" value="2"/>
</dbReference>
<keyword evidence="1" id="KW-0732">Signal</keyword>
<protein>
    <submittedName>
        <fullName evidence="2">Extracellular solute-binding protein</fullName>
    </submittedName>
</protein>
<dbReference type="AlphaFoldDB" id="A0A927BUE9"/>
<evidence type="ECO:0000313" key="3">
    <source>
        <dbReference type="Proteomes" id="UP000621560"/>
    </source>
</evidence>
<accession>A0A927BUE9</accession>